<dbReference type="GO" id="GO:0000126">
    <property type="term" value="C:transcription factor TFIIIB complex"/>
    <property type="evidence" value="ECO:0007669"/>
    <property type="project" value="TreeGrafter"/>
</dbReference>
<feature type="domain" description="Myb-like" evidence="3">
    <location>
        <begin position="411"/>
        <end position="459"/>
    </location>
</feature>
<organism evidence="4 5">
    <name type="scientific">Chironomus riparius</name>
    <dbReference type="NCBI Taxonomy" id="315576"/>
    <lineage>
        <taxon>Eukaryota</taxon>
        <taxon>Metazoa</taxon>
        <taxon>Ecdysozoa</taxon>
        <taxon>Arthropoda</taxon>
        <taxon>Hexapoda</taxon>
        <taxon>Insecta</taxon>
        <taxon>Pterygota</taxon>
        <taxon>Neoptera</taxon>
        <taxon>Endopterygota</taxon>
        <taxon>Diptera</taxon>
        <taxon>Nematocera</taxon>
        <taxon>Chironomoidea</taxon>
        <taxon>Chironomidae</taxon>
        <taxon>Chironominae</taxon>
        <taxon>Chironomus</taxon>
    </lineage>
</organism>
<feature type="compositionally biased region" description="Polar residues" evidence="2">
    <location>
        <begin position="12"/>
        <end position="31"/>
    </location>
</feature>
<keyword evidence="5" id="KW-1185">Reference proteome</keyword>
<dbReference type="Proteomes" id="UP001153620">
    <property type="component" value="Chromosome 2"/>
</dbReference>
<dbReference type="AlphaFoldDB" id="A0A9N9WP35"/>
<reference evidence="4" key="1">
    <citation type="submission" date="2022-01" db="EMBL/GenBank/DDBJ databases">
        <authorList>
            <person name="King R."/>
        </authorList>
    </citation>
    <scope>NUCLEOTIDE SEQUENCE</scope>
</reference>
<comment type="subcellular location">
    <subcellularLocation>
        <location evidence="1">Nucleus</location>
    </subcellularLocation>
</comment>
<evidence type="ECO:0000256" key="1">
    <source>
        <dbReference type="ARBA" id="ARBA00004123"/>
    </source>
</evidence>
<dbReference type="GO" id="GO:0001156">
    <property type="term" value="F:TFIIIC-class transcription factor complex binding"/>
    <property type="evidence" value="ECO:0007669"/>
    <property type="project" value="TreeGrafter"/>
</dbReference>
<feature type="compositionally biased region" description="Pro residues" evidence="2">
    <location>
        <begin position="204"/>
        <end position="214"/>
    </location>
</feature>
<dbReference type="GO" id="GO:0070898">
    <property type="term" value="P:RNA polymerase III preinitiation complex assembly"/>
    <property type="evidence" value="ECO:0007669"/>
    <property type="project" value="TreeGrafter"/>
</dbReference>
<reference evidence="4" key="2">
    <citation type="submission" date="2022-10" db="EMBL/GenBank/DDBJ databases">
        <authorList>
            <consortium name="ENA_rothamsted_submissions"/>
            <consortium name="culmorum"/>
            <person name="King R."/>
        </authorList>
    </citation>
    <scope>NUCLEOTIDE SEQUENCE</scope>
</reference>
<feature type="region of interest" description="Disordered" evidence="2">
    <location>
        <begin position="195"/>
        <end position="220"/>
    </location>
</feature>
<name>A0A9N9WP35_9DIPT</name>
<dbReference type="InterPro" id="IPR039467">
    <property type="entry name" value="TFIIIB_B''_Myb"/>
</dbReference>
<feature type="region of interest" description="Disordered" evidence="2">
    <location>
        <begin position="89"/>
        <end position="146"/>
    </location>
</feature>
<feature type="region of interest" description="Disordered" evidence="2">
    <location>
        <begin position="548"/>
        <end position="573"/>
    </location>
</feature>
<feature type="compositionally biased region" description="Basic and acidic residues" evidence="2">
    <location>
        <begin position="90"/>
        <end position="127"/>
    </location>
</feature>
<dbReference type="EMBL" id="OU895878">
    <property type="protein sequence ID" value="CAG9803292.1"/>
    <property type="molecule type" value="Genomic_DNA"/>
</dbReference>
<dbReference type="InterPro" id="IPR009057">
    <property type="entry name" value="Homeodomain-like_sf"/>
</dbReference>
<dbReference type="Pfam" id="PF15963">
    <property type="entry name" value="Myb_DNA-bind_7"/>
    <property type="match status" value="1"/>
</dbReference>
<accession>A0A9N9WP35</accession>
<dbReference type="PANTHER" id="PTHR22929:SF0">
    <property type="entry name" value="TRANSCRIPTION FACTOR TFIIIB COMPONENT B'' HOMOLOG"/>
    <property type="match status" value="1"/>
</dbReference>
<evidence type="ECO:0000313" key="5">
    <source>
        <dbReference type="Proteomes" id="UP001153620"/>
    </source>
</evidence>
<proteinExistence type="predicted"/>
<protein>
    <recommendedName>
        <fullName evidence="3">Myb-like domain-containing protein</fullName>
    </recommendedName>
</protein>
<feature type="compositionally biased region" description="Polar residues" evidence="2">
    <location>
        <begin position="129"/>
        <end position="145"/>
    </location>
</feature>
<dbReference type="SMART" id="SM00717">
    <property type="entry name" value="SANT"/>
    <property type="match status" value="1"/>
</dbReference>
<feature type="compositionally biased region" description="Basic residues" evidence="2">
    <location>
        <begin position="560"/>
        <end position="569"/>
    </location>
</feature>
<feature type="region of interest" description="Disordered" evidence="2">
    <location>
        <begin position="1"/>
        <end position="37"/>
    </location>
</feature>
<evidence type="ECO:0000259" key="3">
    <source>
        <dbReference type="SMART" id="SM00717"/>
    </source>
</evidence>
<feature type="compositionally biased region" description="Basic and acidic residues" evidence="2">
    <location>
        <begin position="548"/>
        <end position="559"/>
    </location>
</feature>
<evidence type="ECO:0000313" key="4">
    <source>
        <dbReference type="EMBL" id="CAG9803292.1"/>
    </source>
</evidence>
<dbReference type="GO" id="GO:0005634">
    <property type="term" value="C:nucleus"/>
    <property type="evidence" value="ECO:0007669"/>
    <property type="project" value="UniProtKB-SubCell"/>
</dbReference>
<dbReference type="SUPFAM" id="SSF46689">
    <property type="entry name" value="Homeodomain-like"/>
    <property type="match status" value="1"/>
</dbReference>
<sequence>MQRRARIKAVANLSTVRRGTSKNNTENSQECENSKKDVKDLLNDIQEKTSSENEQIVTVTVNKEAVNQETLINSVNKVDDVNTSNNLLDKLNEKSSNSDHNDKVAIQDDIPVSKEVEKDAEKKKESFKTPVQSTPRAEIASTSSNKFRKPKIAPRLNIARAVSKVQGVNDEKPKENDVIIEAPILSPVHIEKEPESPINVFSPPSTPFSPPPNRQRPETPREILDSPGFIINHNLHHPPTPQSPFYPAAHSRMRTESLCSIKSATVANLQPRKKVRTEDQKILDNKRESRERLSNKQIEKSQLRMFDMIYYNPTTNPMKPRATPTTKERSPKKIDLTMDLPPFTPPPIEASSAIAVPQLKLNADGELVLDEASLVVENEEQKKNRILLANTNVVYHDELSGTYGYYKRQQRTKEWPQEETIKFYRCLNTVGTDFSLMLNLFPNRSRRDLKLKFKKEEKNNPNLVDKALLNHNTFDIEELQRELDEENEIRRKEAESKSSEVKELVKRKILKKQEAKNKSRQQDKAKIEKILSDGDLVLNSVDNSTQELKENMKKSDGAVKPKRAPKRKNVKSEQSMEFKKIMLHAKINESISVNVLKTQVLVPETSVIPKQQPEPKTAIVYEEVTAASIKIKESTRSIVPYEPNVTLNSNIDSIQPETSTLSIVAKIEKEPSTIIDKLIFELPKEAQLDIVNQDTMLSKTGRFISDLITASYRDTQENENDYLMEEEVEPMDTYDCSPSNVKKEQTMEKNLIIPIPINEDLVDVQPTTSSIESIESNNIEEQSDITIEPSYNQSEISDNPSILSAESSYSTEISYDPSIISVKSSFTPPVMFPKPSYSPAVISVQPSYNLSLISVESSFDLPSISTASSSLSAQPSYLSSMNTEASLSVQESNDQTVSAQFTDNSVICMEPEPDRICIEDTEPMTDEPLDDESFLNSLDLERLVIVVKQINGKDFYDIHETDGDMQNLSDKPLNLPRHIVDLIVDAMTQDD</sequence>
<evidence type="ECO:0000256" key="2">
    <source>
        <dbReference type="SAM" id="MobiDB-lite"/>
    </source>
</evidence>
<gene>
    <name evidence="4" type="ORF">CHIRRI_LOCUS6193</name>
</gene>
<dbReference type="OrthoDB" id="272624at2759"/>
<dbReference type="InterPro" id="IPR001005">
    <property type="entry name" value="SANT/Myb"/>
</dbReference>
<dbReference type="PANTHER" id="PTHR22929">
    <property type="entry name" value="RNA POLYMERASE III TRANSCRIPTION INITIATION FACTOR B"/>
    <property type="match status" value="1"/>
</dbReference>